<comment type="caution">
    <text evidence="2">The sequence shown here is derived from an EMBL/GenBank/DDBJ whole genome shotgun (WGS) entry which is preliminary data.</text>
</comment>
<sequence>MAYLRSVDMLFLFQLQFTATTYFWMLFCILLGIGYAFLMYRPSQLSLQNKILFALRSLAVAVIAFLLFAPMIRFMGKSTEKPLIILAQDNSASISVSPARGFNLPQYSQQFRELAEKLSKEYEVKSFTFGATLKPGLNTGYKEAMSDINTLFRHVNEQYLNRNIGALIIASDGIYNQGGNPEYEAENLKSPIYSIALGDTVPKKDLLVANVNYNNIVYLENDFQIEISVEAFQSRDATSRLTVSDASGTVFSRGISVNSNDYRLSIPVTLSARKKGIQRFKVNLSPVSGELSVQNNSQTFFVEVIDGKNKILILANSPHPDIAAIKQSLELNKSYEVKSALISEYKPADLANAGLVILHQLPSANSDIKSVLQQAASKPLWFILGAQTHVQAFTQVQDLLNISSAGSTEEVVARVNTGFYDFTLSEHTRNSLQNFAPLIAPFGNYGIKSQASVLLSQQIGKLATDRPLLLFSKAGDKKIAVLAGEGIWRWRLEDFRETGNHEATTELLTKVIQFMVSKDDKRKFRVYPSRSTIDESEKVILNAELYNDNYELINTPDASITLKHSNKKTYPYLFSRTGNGYILDAGVLPPGEYTYTANTQLGREKHTASGQFAIIQQQTEYRQTTANHQLLYNLAQLNNGEMIYPSEINILMDKIQKNELIKTISYEDRKYEDLISLKLIFFLILALLSAEWFIRKRNGEI</sequence>
<evidence type="ECO:0000256" key="1">
    <source>
        <dbReference type="SAM" id="Phobius"/>
    </source>
</evidence>
<dbReference type="RefSeq" id="WP_255900082.1">
    <property type="nucleotide sequence ID" value="NZ_JAFMZO010000001.1"/>
</dbReference>
<dbReference type="InterPro" id="IPR029062">
    <property type="entry name" value="Class_I_gatase-like"/>
</dbReference>
<keyword evidence="1" id="KW-1133">Transmembrane helix</keyword>
<evidence type="ECO:0008006" key="4">
    <source>
        <dbReference type="Google" id="ProtNLM"/>
    </source>
</evidence>
<dbReference type="EMBL" id="JBHUHZ010000001">
    <property type="protein sequence ID" value="MFD2161128.1"/>
    <property type="molecule type" value="Genomic_DNA"/>
</dbReference>
<organism evidence="2 3">
    <name type="scientific">Paradesertivirga mongoliensis</name>
    <dbReference type="NCBI Taxonomy" id="2100740"/>
    <lineage>
        <taxon>Bacteria</taxon>
        <taxon>Pseudomonadati</taxon>
        <taxon>Bacteroidota</taxon>
        <taxon>Sphingobacteriia</taxon>
        <taxon>Sphingobacteriales</taxon>
        <taxon>Sphingobacteriaceae</taxon>
        <taxon>Paradesertivirga</taxon>
    </lineage>
</organism>
<dbReference type="PANTHER" id="PTHR37947:SF1">
    <property type="entry name" value="BLL2462 PROTEIN"/>
    <property type="match status" value="1"/>
</dbReference>
<dbReference type="PANTHER" id="PTHR37947">
    <property type="entry name" value="BLL2462 PROTEIN"/>
    <property type="match status" value="1"/>
</dbReference>
<proteinExistence type="predicted"/>
<keyword evidence="1" id="KW-0472">Membrane</keyword>
<keyword evidence="3" id="KW-1185">Reference proteome</keyword>
<dbReference type="SUPFAM" id="SSF52317">
    <property type="entry name" value="Class I glutamine amidotransferase-like"/>
    <property type="match status" value="1"/>
</dbReference>
<feature type="transmembrane region" description="Helical" evidence="1">
    <location>
        <begin position="20"/>
        <end position="40"/>
    </location>
</feature>
<accession>A0ABW4ZGH8</accession>
<gene>
    <name evidence="2" type="ORF">ACFSJU_01925</name>
</gene>
<keyword evidence="1" id="KW-0812">Transmembrane</keyword>
<evidence type="ECO:0000313" key="2">
    <source>
        <dbReference type="EMBL" id="MFD2161128.1"/>
    </source>
</evidence>
<feature type="transmembrane region" description="Helical" evidence="1">
    <location>
        <begin position="52"/>
        <end position="72"/>
    </location>
</feature>
<evidence type="ECO:0000313" key="3">
    <source>
        <dbReference type="Proteomes" id="UP001597387"/>
    </source>
</evidence>
<dbReference type="Proteomes" id="UP001597387">
    <property type="component" value="Unassembled WGS sequence"/>
</dbReference>
<name>A0ABW4ZGH8_9SPHI</name>
<protein>
    <recommendedName>
        <fullName evidence="4">VWA domain-containing protein</fullName>
    </recommendedName>
</protein>
<reference evidence="3" key="1">
    <citation type="journal article" date="2019" name="Int. J. Syst. Evol. Microbiol.">
        <title>The Global Catalogue of Microorganisms (GCM) 10K type strain sequencing project: providing services to taxonomists for standard genome sequencing and annotation.</title>
        <authorList>
            <consortium name="The Broad Institute Genomics Platform"/>
            <consortium name="The Broad Institute Genome Sequencing Center for Infectious Disease"/>
            <person name="Wu L."/>
            <person name="Ma J."/>
        </authorList>
    </citation>
    <scope>NUCLEOTIDE SEQUENCE [LARGE SCALE GENOMIC DNA]</scope>
    <source>
        <strain evidence="3">KCTC 42217</strain>
    </source>
</reference>